<reference evidence="1" key="1">
    <citation type="submission" date="2023-04" db="EMBL/GenBank/DDBJ databases">
        <title>A chromosome-level genome assembly of the parasitoid wasp Eretmocerus hayati.</title>
        <authorList>
            <person name="Zhong Y."/>
            <person name="Liu S."/>
            <person name="Liu Y."/>
        </authorList>
    </citation>
    <scope>NUCLEOTIDE SEQUENCE</scope>
    <source>
        <strain evidence="1">ZJU_SS_LIU_2023</strain>
    </source>
</reference>
<dbReference type="Proteomes" id="UP001239111">
    <property type="component" value="Chromosome 4"/>
</dbReference>
<name>A0ACC2NC19_9HYME</name>
<accession>A0ACC2NC19</accession>
<evidence type="ECO:0000313" key="2">
    <source>
        <dbReference type="Proteomes" id="UP001239111"/>
    </source>
</evidence>
<organism evidence="1 2">
    <name type="scientific">Eretmocerus hayati</name>
    <dbReference type="NCBI Taxonomy" id="131215"/>
    <lineage>
        <taxon>Eukaryota</taxon>
        <taxon>Metazoa</taxon>
        <taxon>Ecdysozoa</taxon>
        <taxon>Arthropoda</taxon>
        <taxon>Hexapoda</taxon>
        <taxon>Insecta</taxon>
        <taxon>Pterygota</taxon>
        <taxon>Neoptera</taxon>
        <taxon>Endopterygota</taxon>
        <taxon>Hymenoptera</taxon>
        <taxon>Apocrita</taxon>
        <taxon>Proctotrupomorpha</taxon>
        <taxon>Chalcidoidea</taxon>
        <taxon>Aphelinidae</taxon>
        <taxon>Aphelininae</taxon>
        <taxon>Eretmocerus</taxon>
    </lineage>
</organism>
<proteinExistence type="predicted"/>
<comment type="caution">
    <text evidence="1">The sequence shown here is derived from an EMBL/GenBank/DDBJ whole genome shotgun (WGS) entry which is preliminary data.</text>
</comment>
<keyword evidence="2" id="KW-1185">Reference proteome</keyword>
<gene>
    <name evidence="1" type="ORF">QAD02_010242</name>
</gene>
<evidence type="ECO:0000313" key="1">
    <source>
        <dbReference type="EMBL" id="KAJ8668579.1"/>
    </source>
</evidence>
<protein>
    <submittedName>
        <fullName evidence="1">Uncharacterized protein</fullName>
    </submittedName>
</protein>
<dbReference type="EMBL" id="CM056744">
    <property type="protein sequence ID" value="KAJ8668579.1"/>
    <property type="molecule type" value="Genomic_DNA"/>
</dbReference>
<sequence>MLEYSLPELLAICGSVLLITLLLMDLLDSSCILSSLDCPSSAQPGPFVYSESGGPGTWRCTYPEANGCEQSPINVACRSATVLTPSDPLRWKGYAEEPVSASIVNDGNTVVLFGFWTCPSRPTLQGGPLKGCYDFHSVVFRWGPSDHDGSEHSLDYVRYPLELQVVHTKRGVCDPKPKLKDALVIVSYFFQITSADNPYMDMVVTNLWRVSSPGAHAHVAPFPLEWLFPCFERKFYTYHGSLTYPPCSETVVWILQPETISVSSKQVAEFRKVCSVEGPIVSNTRPVQKLHDRQIFYYA</sequence>